<accession>A0A1W1I994</accession>
<dbReference type="PROSITE" id="PS50005">
    <property type="entry name" value="TPR"/>
    <property type="match status" value="1"/>
</dbReference>
<dbReference type="InterPro" id="IPR019734">
    <property type="entry name" value="TPR_rpt"/>
</dbReference>
<feature type="region of interest" description="Disordered" evidence="2">
    <location>
        <begin position="137"/>
        <end position="183"/>
    </location>
</feature>
<dbReference type="SMART" id="SM00028">
    <property type="entry name" value="TPR"/>
    <property type="match status" value="3"/>
</dbReference>
<evidence type="ECO:0000256" key="2">
    <source>
        <dbReference type="SAM" id="MobiDB-lite"/>
    </source>
</evidence>
<sequence>MPSNQKLSASAMEIDRMALQLAKDPQSKVFLPLAEEYCKAGMWQEAAGVLEDGLKFYPGFITAMVVLGRAYDQLGQSTKAKALLEEAVRVSPENLRAHRTLIKIYVAQGASDEALRSCEVILALNPRDEEARAIREKLGKSSELTTRTPGHIRPVAPIVPTAVSTSPVSEEADRTETVDPRTPFQDLSAAATTTHEVADPVPAAAVDQAGQDGAAATPEPSPNSVDPVSAPSPHAGTVAQLEAWLRSIERARRDRNGSDRSGSLSSQ</sequence>
<dbReference type="EMBL" id="LT828648">
    <property type="protein sequence ID" value="SLM49584.1"/>
    <property type="molecule type" value="Genomic_DNA"/>
</dbReference>
<evidence type="ECO:0000256" key="1">
    <source>
        <dbReference type="PROSITE-ProRule" id="PRU00339"/>
    </source>
</evidence>
<evidence type="ECO:0000313" key="4">
    <source>
        <dbReference type="Proteomes" id="UP000192042"/>
    </source>
</evidence>
<evidence type="ECO:0000313" key="3">
    <source>
        <dbReference type="EMBL" id="SLM49584.1"/>
    </source>
</evidence>
<reference evidence="3 4" key="1">
    <citation type="submission" date="2017-03" db="EMBL/GenBank/DDBJ databases">
        <authorList>
            <person name="Afonso C.L."/>
            <person name="Miller P.J."/>
            <person name="Scott M.A."/>
            <person name="Spackman E."/>
            <person name="Goraichik I."/>
            <person name="Dimitrov K.M."/>
            <person name="Suarez D.L."/>
            <person name="Swayne D.E."/>
        </authorList>
    </citation>
    <scope>NUCLEOTIDE SEQUENCE [LARGE SCALE GENOMIC DNA]</scope>
    <source>
        <strain evidence="3">Genome sequencing of Nitrospira japonica strain NJ11</strain>
    </source>
</reference>
<dbReference type="InterPro" id="IPR011990">
    <property type="entry name" value="TPR-like_helical_dom_sf"/>
</dbReference>
<keyword evidence="4" id="KW-1185">Reference proteome</keyword>
<name>A0A1W1I994_9BACT</name>
<dbReference type="STRING" id="1325564.NSJP_3417"/>
<dbReference type="OrthoDB" id="9813445at2"/>
<feature type="region of interest" description="Disordered" evidence="2">
    <location>
        <begin position="208"/>
        <end position="241"/>
    </location>
</feature>
<feature type="repeat" description="TPR" evidence="1">
    <location>
        <begin position="61"/>
        <end position="94"/>
    </location>
</feature>
<dbReference type="KEGG" id="nja:NSJP_3417"/>
<gene>
    <name evidence="3" type="ORF">NSJP_3417</name>
</gene>
<proteinExistence type="predicted"/>
<dbReference type="Proteomes" id="UP000192042">
    <property type="component" value="Chromosome I"/>
</dbReference>
<dbReference type="Gene3D" id="1.25.40.10">
    <property type="entry name" value="Tetratricopeptide repeat domain"/>
    <property type="match status" value="1"/>
</dbReference>
<dbReference type="SUPFAM" id="SSF48452">
    <property type="entry name" value="TPR-like"/>
    <property type="match status" value="1"/>
</dbReference>
<dbReference type="RefSeq" id="WP_080887781.1">
    <property type="nucleotide sequence ID" value="NZ_LT828648.1"/>
</dbReference>
<organism evidence="3 4">
    <name type="scientific">Nitrospira japonica</name>
    <dbReference type="NCBI Taxonomy" id="1325564"/>
    <lineage>
        <taxon>Bacteria</taxon>
        <taxon>Pseudomonadati</taxon>
        <taxon>Nitrospirota</taxon>
        <taxon>Nitrospiria</taxon>
        <taxon>Nitrospirales</taxon>
        <taxon>Nitrospiraceae</taxon>
        <taxon>Nitrospira</taxon>
    </lineage>
</organism>
<keyword evidence="1" id="KW-0802">TPR repeat</keyword>
<dbReference type="Pfam" id="PF14559">
    <property type="entry name" value="TPR_19"/>
    <property type="match status" value="1"/>
</dbReference>
<protein>
    <submittedName>
        <fullName evidence="3">Uncharacterized protein</fullName>
    </submittedName>
</protein>
<dbReference type="AlphaFoldDB" id="A0A1W1I994"/>